<feature type="region of interest" description="Disordered" evidence="2">
    <location>
        <begin position="1"/>
        <end position="35"/>
    </location>
</feature>
<evidence type="ECO:0000256" key="1">
    <source>
        <dbReference type="PROSITE-ProRule" id="PRU00169"/>
    </source>
</evidence>
<dbReference type="Gene3D" id="3.40.50.2300">
    <property type="match status" value="1"/>
</dbReference>
<proteinExistence type="predicted"/>
<reference evidence="4 5" key="1">
    <citation type="submission" date="2020-04" db="EMBL/GenBank/DDBJ databases">
        <title>Massilia sp. RP-1-19 isolated from soil.</title>
        <authorList>
            <person name="Dahal R.H."/>
        </authorList>
    </citation>
    <scope>NUCLEOTIDE SEQUENCE [LARGE SCALE GENOMIC DNA]</scope>
    <source>
        <strain evidence="4 5">RP-1-19</strain>
    </source>
</reference>
<dbReference type="Proteomes" id="UP000583752">
    <property type="component" value="Unassembled WGS sequence"/>
</dbReference>
<sequence>MKAATPQYRTSAARGRTFAAHMQRRAPAAPRRTAPRGGADILLMAEASDIASATEPDAEIHNEGSEPAVPRVLLVDKDAESAESLSLLMMPEAHVIHAATLAEAQHLLRRDIFALVVIDPALPDGNAASLMPLIVATPVLVHAQREPAWREPIAAFLPKPWTSQRCLWSTISRLLGVPTDMSAGD</sequence>
<keyword evidence="5" id="KW-1185">Reference proteome</keyword>
<feature type="domain" description="Response regulatory" evidence="3">
    <location>
        <begin position="71"/>
        <end position="185"/>
    </location>
</feature>
<evidence type="ECO:0000259" key="3">
    <source>
        <dbReference type="PROSITE" id="PS50110"/>
    </source>
</evidence>
<dbReference type="SUPFAM" id="SSF52172">
    <property type="entry name" value="CheY-like"/>
    <property type="match status" value="1"/>
</dbReference>
<evidence type="ECO:0000256" key="2">
    <source>
        <dbReference type="SAM" id="MobiDB-lite"/>
    </source>
</evidence>
<dbReference type="PROSITE" id="PS50110">
    <property type="entry name" value="RESPONSE_REGULATORY"/>
    <property type="match status" value="1"/>
</dbReference>
<dbReference type="InterPro" id="IPR011006">
    <property type="entry name" value="CheY-like_superfamily"/>
</dbReference>
<keyword evidence="1" id="KW-0597">Phosphoprotein</keyword>
<evidence type="ECO:0000313" key="4">
    <source>
        <dbReference type="EMBL" id="NML62493.1"/>
    </source>
</evidence>
<feature type="modified residue" description="4-aspartylphosphate" evidence="1">
    <location>
        <position position="119"/>
    </location>
</feature>
<name>A0A848HT71_9BURK</name>
<protein>
    <recommendedName>
        <fullName evidence="3">Response regulatory domain-containing protein</fullName>
    </recommendedName>
</protein>
<accession>A0A848HT71</accession>
<comment type="caution">
    <text evidence="4">The sequence shown here is derived from an EMBL/GenBank/DDBJ whole genome shotgun (WGS) entry which is preliminary data.</text>
</comment>
<dbReference type="InterPro" id="IPR001789">
    <property type="entry name" value="Sig_transdc_resp-reg_receiver"/>
</dbReference>
<dbReference type="AlphaFoldDB" id="A0A848HT71"/>
<dbReference type="GO" id="GO:0000160">
    <property type="term" value="P:phosphorelay signal transduction system"/>
    <property type="evidence" value="ECO:0007669"/>
    <property type="project" value="InterPro"/>
</dbReference>
<organism evidence="4 5">
    <name type="scientific">Massilia polaris</name>
    <dbReference type="NCBI Taxonomy" id="2728846"/>
    <lineage>
        <taxon>Bacteria</taxon>
        <taxon>Pseudomonadati</taxon>
        <taxon>Pseudomonadota</taxon>
        <taxon>Betaproteobacteria</taxon>
        <taxon>Burkholderiales</taxon>
        <taxon>Oxalobacteraceae</taxon>
        <taxon>Telluria group</taxon>
        <taxon>Massilia</taxon>
    </lineage>
</organism>
<gene>
    <name evidence="4" type="ORF">HHL21_15705</name>
</gene>
<dbReference type="RefSeq" id="WP_169467541.1">
    <property type="nucleotide sequence ID" value="NZ_JABBGG010000009.1"/>
</dbReference>
<evidence type="ECO:0000313" key="5">
    <source>
        <dbReference type="Proteomes" id="UP000583752"/>
    </source>
</evidence>
<feature type="compositionally biased region" description="Low complexity" evidence="2">
    <location>
        <begin position="25"/>
        <end position="35"/>
    </location>
</feature>
<dbReference type="EMBL" id="JABBGG010000009">
    <property type="protein sequence ID" value="NML62493.1"/>
    <property type="molecule type" value="Genomic_DNA"/>
</dbReference>